<gene>
    <name evidence="1" type="ORF">HGT73_02690</name>
</gene>
<sequence>MKFYRRAVMACILPLVFLTGCVSIPKSIQGNSPVPQQDFVRVMSAPALYIGQESRFGGKVIHVTNRDNLTRVELLVQPLDEDARPILGSSSLGRLYADIPSFVDPAELTNQYVTVLGFIQRVEPGKIDQQRYSFLVINVTGYQRWHLTQQVMSPPMPIDPWVGYGPRYGRRGFIDPWWGYSMPGPMPVQTFLSE</sequence>
<dbReference type="InterPro" id="IPR004658">
    <property type="entry name" value="OMP_Slp"/>
</dbReference>
<accession>A0ABS5T1S0</accession>
<comment type="caution">
    <text evidence="1">The sequence shown here is derived from an EMBL/GenBank/DDBJ whole genome shotgun (WGS) entry which is preliminary data.</text>
</comment>
<dbReference type="PROSITE" id="PS51257">
    <property type="entry name" value="PROKAR_LIPOPROTEIN"/>
    <property type="match status" value="1"/>
</dbReference>
<proteinExistence type="predicted"/>
<reference evidence="1 2" key="1">
    <citation type="submission" date="2020-04" db="EMBL/GenBank/DDBJ databases">
        <title>Genome sequencing of Rosenbergiella species.</title>
        <authorList>
            <person name="Alvarez-Perez S."/>
            <person name="Lievens B."/>
        </authorList>
    </citation>
    <scope>NUCLEOTIDE SEQUENCE [LARGE SCALE GENOMIC DNA]</scope>
    <source>
        <strain evidence="1 2">CdVSA20.1</strain>
    </source>
</reference>
<evidence type="ECO:0000313" key="2">
    <source>
        <dbReference type="Proteomes" id="UP000786875"/>
    </source>
</evidence>
<dbReference type="RefSeq" id="WP_214212133.1">
    <property type="nucleotide sequence ID" value="NZ_JABBFO010000002.1"/>
</dbReference>
<keyword evidence="1" id="KW-0449">Lipoprotein</keyword>
<dbReference type="Pfam" id="PF03843">
    <property type="entry name" value="Slp"/>
    <property type="match status" value="1"/>
</dbReference>
<dbReference type="PANTHER" id="PTHR37530">
    <property type="entry name" value="OUTER MEMBRANE PROTEIN SLP"/>
    <property type="match status" value="1"/>
</dbReference>
<name>A0ABS5T1S0_9GAMM</name>
<dbReference type="PANTHER" id="PTHR37530:SF1">
    <property type="entry name" value="OUTER MEMBRANE PROTEIN SLP"/>
    <property type="match status" value="1"/>
</dbReference>
<organism evidence="1 2">
    <name type="scientific">Rosenbergiella australiborealis</name>
    <dbReference type="NCBI Taxonomy" id="1544696"/>
    <lineage>
        <taxon>Bacteria</taxon>
        <taxon>Pseudomonadati</taxon>
        <taxon>Pseudomonadota</taxon>
        <taxon>Gammaproteobacteria</taxon>
        <taxon>Enterobacterales</taxon>
        <taxon>Erwiniaceae</taxon>
        <taxon>Rosenbergiella</taxon>
    </lineage>
</organism>
<dbReference type="PIRSF" id="PIRSF004982">
    <property type="entry name" value="SlP"/>
    <property type="match status" value="1"/>
</dbReference>
<protein>
    <submittedName>
        <fullName evidence="1">Slp family lipoprotein</fullName>
    </submittedName>
</protein>
<dbReference type="Proteomes" id="UP000786875">
    <property type="component" value="Unassembled WGS sequence"/>
</dbReference>
<dbReference type="NCBIfam" id="TIGR00752">
    <property type="entry name" value="slp"/>
    <property type="match status" value="1"/>
</dbReference>
<keyword evidence="2" id="KW-1185">Reference proteome</keyword>
<dbReference type="EMBL" id="JABBFO010000002">
    <property type="protein sequence ID" value="MBT0726299.1"/>
    <property type="molecule type" value="Genomic_DNA"/>
</dbReference>
<evidence type="ECO:0000313" key="1">
    <source>
        <dbReference type="EMBL" id="MBT0726299.1"/>
    </source>
</evidence>